<feature type="compositionally biased region" description="Low complexity" evidence="1">
    <location>
        <begin position="17"/>
        <end position="33"/>
    </location>
</feature>
<evidence type="ECO:0000256" key="1">
    <source>
        <dbReference type="SAM" id="MobiDB-lite"/>
    </source>
</evidence>
<dbReference type="OrthoDB" id="206869at2759"/>
<feature type="compositionally biased region" description="Basic and acidic residues" evidence="1">
    <location>
        <begin position="166"/>
        <end position="178"/>
    </location>
</feature>
<evidence type="ECO:0000256" key="2">
    <source>
        <dbReference type="SAM" id="Phobius"/>
    </source>
</evidence>
<organism evidence="4">
    <name type="scientific">Micromonas pusilla (strain CCMP1545)</name>
    <name type="common">Picoplanktonic green alga</name>
    <dbReference type="NCBI Taxonomy" id="564608"/>
    <lineage>
        <taxon>Eukaryota</taxon>
        <taxon>Viridiplantae</taxon>
        <taxon>Chlorophyta</taxon>
        <taxon>Mamiellophyceae</taxon>
        <taxon>Mamiellales</taxon>
        <taxon>Mamiellaceae</taxon>
        <taxon>Micromonas</taxon>
    </lineage>
</organism>
<proteinExistence type="predicted"/>
<feature type="region of interest" description="Disordered" evidence="1">
    <location>
        <begin position="161"/>
        <end position="250"/>
    </location>
</feature>
<keyword evidence="4" id="KW-1185">Reference proteome</keyword>
<accession>C1N0T2</accession>
<feature type="compositionally biased region" description="Basic and acidic residues" evidence="1">
    <location>
        <begin position="116"/>
        <end position="129"/>
    </location>
</feature>
<dbReference type="AlphaFoldDB" id="C1N0T2"/>
<protein>
    <submittedName>
        <fullName evidence="3">Predicted protein</fullName>
    </submittedName>
</protein>
<evidence type="ECO:0000313" key="4">
    <source>
        <dbReference type="Proteomes" id="UP000001876"/>
    </source>
</evidence>
<keyword evidence="2" id="KW-1133">Transmembrane helix</keyword>
<dbReference type="OMA" id="DSCGRRE"/>
<dbReference type="PANTHER" id="PTHR35482:SF1">
    <property type="entry name" value="CYTOCHROME C OXIDASE SUBUNIT"/>
    <property type="match status" value="1"/>
</dbReference>
<feature type="transmembrane region" description="Helical" evidence="2">
    <location>
        <begin position="448"/>
        <end position="469"/>
    </location>
</feature>
<dbReference type="RefSeq" id="XP_003061692.1">
    <property type="nucleotide sequence ID" value="XM_003061646.1"/>
</dbReference>
<gene>
    <name evidence="3" type="ORF">MICPUCDRAFT_48249</name>
</gene>
<feature type="region of interest" description="Disordered" evidence="1">
    <location>
        <begin position="17"/>
        <end position="148"/>
    </location>
</feature>
<dbReference type="PANTHER" id="PTHR35482">
    <property type="entry name" value="CYTOCHROME C OXIDASE SUBUNIT"/>
    <property type="match status" value="1"/>
</dbReference>
<keyword evidence="2" id="KW-0812">Transmembrane</keyword>
<feature type="compositionally biased region" description="Basic and acidic residues" evidence="1">
    <location>
        <begin position="87"/>
        <end position="101"/>
    </location>
</feature>
<dbReference type="KEGG" id="mpp:MICPUCDRAFT_48249"/>
<name>C1N0T2_MICPC</name>
<evidence type="ECO:0000313" key="3">
    <source>
        <dbReference type="EMBL" id="EEH54322.1"/>
    </source>
</evidence>
<dbReference type="eggNOG" id="ENOG502QT92">
    <property type="taxonomic scope" value="Eukaryota"/>
</dbReference>
<keyword evidence="2" id="KW-0472">Membrane</keyword>
<dbReference type="EMBL" id="GG663744">
    <property type="protein sequence ID" value="EEH54322.1"/>
    <property type="molecule type" value="Genomic_DNA"/>
</dbReference>
<sequence length="472" mass="50855">MPTTMSTSATAFAAACAAASSSPRSRTRAGAPRCARRLRISRSSRQRAWTTRKTNATRAAANADDDDDAGGGGGGGSSAPPSASDALAERLAKAKAYRDAVNKQSASMGKPSEMADAVKEAIARAERAKASANDASSPTPSGPKEVKVKILTRNADYNPFGEDEAVVGRESETGEVFRPEAGGAFRGDGPTAAQAEMLRSGGRRRERGLGSEEANAEPVEARPKLEISKPPGEGEDAENGESNYKPSVSTWGVFPRPDNISEAYGGGKTIKAGEFVPETEEEKEARRKRVRDKLKQFRSNAGIEVSNGTIVRWQAALTEAKSLMSQGKLQASYELLEPIVKVENISPKLEIGGDMIFNYAVCLDSCGRREEALEMYKRCVGCPHGKVSKMADRMIWGMTTASKKMKADQFDYDGIKDKYDPFLIKMTTERQDWKIESDPEEEEALKKVTAASVAFVVALPLAMGALIYASRF</sequence>
<feature type="compositionally biased region" description="Polar residues" evidence="1">
    <location>
        <begin position="240"/>
        <end position="250"/>
    </location>
</feature>
<reference evidence="3 4" key="1">
    <citation type="journal article" date="2009" name="Science">
        <title>Green evolution and dynamic adaptations revealed by genomes of the marine picoeukaryotes Micromonas.</title>
        <authorList>
            <person name="Worden A.Z."/>
            <person name="Lee J.H."/>
            <person name="Mock T."/>
            <person name="Rouze P."/>
            <person name="Simmons M.P."/>
            <person name="Aerts A.L."/>
            <person name="Allen A.E."/>
            <person name="Cuvelier M.L."/>
            <person name="Derelle E."/>
            <person name="Everett M.V."/>
            <person name="Foulon E."/>
            <person name="Grimwood J."/>
            <person name="Gundlach H."/>
            <person name="Henrissat B."/>
            <person name="Napoli C."/>
            <person name="McDonald S.M."/>
            <person name="Parker M.S."/>
            <person name="Rombauts S."/>
            <person name="Salamov A."/>
            <person name="Von Dassow P."/>
            <person name="Badger J.H."/>
            <person name="Coutinho P.M."/>
            <person name="Demir E."/>
            <person name="Dubchak I."/>
            <person name="Gentemann C."/>
            <person name="Eikrem W."/>
            <person name="Gready J.E."/>
            <person name="John U."/>
            <person name="Lanier W."/>
            <person name="Lindquist E.A."/>
            <person name="Lucas S."/>
            <person name="Mayer K.F."/>
            <person name="Moreau H."/>
            <person name="Not F."/>
            <person name="Otillar R."/>
            <person name="Panaud O."/>
            <person name="Pangilinan J."/>
            <person name="Paulsen I."/>
            <person name="Piegu B."/>
            <person name="Poliakov A."/>
            <person name="Robbens S."/>
            <person name="Schmutz J."/>
            <person name="Toulza E."/>
            <person name="Wyss T."/>
            <person name="Zelensky A."/>
            <person name="Zhou K."/>
            <person name="Armbrust E.V."/>
            <person name="Bhattacharya D."/>
            <person name="Goodenough U.W."/>
            <person name="Van de Peer Y."/>
            <person name="Grigoriev I.V."/>
        </authorList>
    </citation>
    <scope>NUCLEOTIDE SEQUENCE [LARGE SCALE GENOMIC DNA]</scope>
    <source>
        <strain evidence="3 4">CCMP1545</strain>
    </source>
</reference>
<dbReference type="Proteomes" id="UP000001876">
    <property type="component" value="Unassembled WGS sequence"/>
</dbReference>
<feature type="compositionally biased region" description="Basic residues" evidence="1">
    <location>
        <begin position="34"/>
        <end position="45"/>
    </location>
</feature>
<dbReference type="GeneID" id="9686887"/>